<evidence type="ECO:0000313" key="1">
    <source>
        <dbReference type="EMBL" id="PLP37754.1"/>
    </source>
</evidence>
<dbReference type="GO" id="GO:0006355">
    <property type="term" value="P:regulation of DNA-templated transcription"/>
    <property type="evidence" value="ECO:0007669"/>
    <property type="project" value="TreeGrafter"/>
</dbReference>
<sequence length="118" mass="12837">MKLTDVAIVAVEGFSPFHYAVPCMLFGDSVSEIKRFHLHICAERPGLLRARDGFALYATGDFAALEQADIVVVPYWGEVDRRPPQALLDSLVRARDNGAEIVGLCLGAFVLGYAGLLD</sequence>
<dbReference type="InterPro" id="IPR029062">
    <property type="entry name" value="Class_I_gatase-like"/>
</dbReference>
<dbReference type="AlphaFoldDB" id="A0A2N5A517"/>
<dbReference type="Gene3D" id="3.40.50.880">
    <property type="match status" value="1"/>
</dbReference>
<gene>
    <name evidence="1" type="ORF">CWM98_34675</name>
</gene>
<comment type="caution">
    <text evidence="1">The sequence shown here is derived from an EMBL/GenBank/DDBJ whole genome shotgun (WGS) entry which is preliminary data.</text>
</comment>
<dbReference type="EMBL" id="PICB01002825">
    <property type="protein sequence ID" value="PLP37754.1"/>
    <property type="molecule type" value="Genomic_DNA"/>
</dbReference>
<reference evidence="1 2" key="2">
    <citation type="submission" date="2018-01" db="EMBL/GenBank/DDBJ databases">
        <title>Genomic study of Klebsiella pneumoniae.</title>
        <authorList>
            <person name="Yang Y."/>
            <person name="Bicalho R."/>
        </authorList>
    </citation>
    <scope>NUCLEOTIDE SEQUENCE [LARGE SCALE GENOMIC DNA]</scope>
    <source>
        <strain evidence="1 2">A5</strain>
    </source>
</reference>
<dbReference type="SUPFAM" id="SSF52317">
    <property type="entry name" value="Class I glutamine amidotransferase-like"/>
    <property type="match status" value="1"/>
</dbReference>
<name>A0A2N5A517_KLEVA</name>
<reference evidence="1 2" key="1">
    <citation type="submission" date="2017-11" db="EMBL/GenBank/DDBJ databases">
        <authorList>
            <person name="Han C.G."/>
        </authorList>
    </citation>
    <scope>NUCLEOTIDE SEQUENCE [LARGE SCALE GENOMIC DNA]</scope>
    <source>
        <strain evidence="1 2">A5</strain>
    </source>
</reference>
<dbReference type="Proteomes" id="UP000234473">
    <property type="component" value="Unassembled WGS sequence"/>
</dbReference>
<feature type="non-terminal residue" evidence="1">
    <location>
        <position position="118"/>
    </location>
</feature>
<dbReference type="InterPro" id="IPR052158">
    <property type="entry name" value="INH-QAR"/>
</dbReference>
<accession>A0A2N5A517</accession>
<proteinExistence type="predicted"/>
<protein>
    <submittedName>
        <fullName evidence="1">AraC family transcriptional regulator</fullName>
    </submittedName>
</protein>
<evidence type="ECO:0000313" key="2">
    <source>
        <dbReference type="Proteomes" id="UP000234473"/>
    </source>
</evidence>
<dbReference type="PANTHER" id="PTHR43130">
    <property type="entry name" value="ARAC-FAMILY TRANSCRIPTIONAL REGULATOR"/>
    <property type="match status" value="1"/>
</dbReference>
<dbReference type="PANTHER" id="PTHR43130:SF3">
    <property type="entry name" value="HTH-TYPE TRANSCRIPTIONAL REGULATOR RV1931C"/>
    <property type="match status" value="1"/>
</dbReference>
<organism evidence="1 2">
    <name type="scientific">Klebsiella variicola</name>
    <dbReference type="NCBI Taxonomy" id="244366"/>
    <lineage>
        <taxon>Bacteria</taxon>
        <taxon>Pseudomonadati</taxon>
        <taxon>Pseudomonadota</taxon>
        <taxon>Gammaproteobacteria</taxon>
        <taxon>Enterobacterales</taxon>
        <taxon>Enterobacteriaceae</taxon>
        <taxon>Klebsiella/Raoultella group</taxon>
        <taxon>Klebsiella</taxon>
        <taxon>Klebsiella pneumoniae complex</taxon>
    </lineage>
</organism>